<evidence type="ECO:0000313" key="2">
    <source>
        <dbReference type="EMBL" id="PSU53612.1"/>
    </source>
</evidence>
<proteinExistence type="predicted"/>
<dbReference type="EMBL" id="PYMO01000002">
    <property type="protein sequence ID" value="PSU26729.1"/>
    <property type="molecule type" value="Genomic_DNA"/>
</dbReference>
<organism evidence="2 4">
    <name type="scientific">Photobacterium phosphoreum</name>
    <dbReference type="NCBI Taxonomy" id="659"/>
    <lineage>
        <taxon>Bacteria</taxon>
        <taxon>Pseudomonadati</taxon>
        <taxon>Pseudomonadota</taxon>
        <taxon>Gammaproteobacteria</taxon>
        <taxon>Vibrionales</taxon>
        <taxon>Vibrionaceae</taxon>
        <taxon>Photobacterium</taxon>
    </lineage>
</organism>
<accession>A0A2T3JWA7</accession>
<keyword evidence="3" id="KW-1185">Reference proteome</keyword>
<evidence type="ECO:0000313" key="3">
    <source>
        <dbReference type="Proteomes" id="UP000241405"/>
    </source>
</evidence>
<protein>
    <recommendedName>
        <fullName evidence="5">DUF11 domain-containing protein</fullName>
    </recommendedName>
</protein>
<dbReference type="RefSeq" id="WP_107189595.1">
    <property type="nucleotide sequence ID" value="NZ_PYMN01000006.1"/>
</dbReference>
<dbReference type="EMBL" id="PYMP01000002">
    <property type="protein sequence ID" value="PSU53612.1"/>
    <property type="molecule type" value="Genomic_DNA"/>
</dbReference>
<gene>
    <name evidence="2" type="ORF">C9J18_04170</name>
    <name evidence="1" type="ORF">CTM96_03920</name>
</gene>
<dbReference type="Proteomes" id="UP000241618">
    <property type="component" value="Unassembled WGS sequence"/>
</dbReference>
<dbReference type="Proteomes" id="UP000241405">
    <property type="component" value="Unassembled WGS sequence"/>
</dbReference>
<evidence type="ECO:0000313" key="1">
    <source>
        <dbReference type="EMBL" id="PSU26729.1"/>
    </source>
</evidence>
<evidence type="ECO:0008006" key="5">
    <source>
        <dbReference type="Google" id="ProtNLM"/>
    </source>
</evidence>
<reference evidence="3 4" key="1">
    <citation type="submission" date="2018-03" db="EMBL/GenBank/DDBJ databases">
        <title>Whole genome sequencing of Histamine producing bacteria.</title>
        <authorList>
            <person name="Butler K."/>
        </authorList>
    </citation>
    <scope>NUCLEOTIDE SEQUENCE [LARGE SCALE GENOMIC DNA]</scope>
    <source>
        <strain evidence="2 4">FS-6.1</strain>
        <strain evidence="1 3">FS-6.2</strain>
    </source>
</reference>
<name>A0A2T3JWA7_PHOPO</name>
<evidence type="ECO:0000313" key="4">
    <source>
        <dbReference type="Proteomes" id="UP000241618"/>
    </source>
</evidence>
<comment type="caution">
    <text evidence="2">The sequence shown here is derived from an EMBL/GenBank/DDBJ whole genome shotgun (WGS) entry which is preliminary data.</text>
</comment>
<sequence>MLIIIRNVLFLFLFLSISYKSFSSEVLLTKTATNITQATEASTSIEAAPGDVVEYNLYVLNDTKNVISNIQISASVPQFTVSAMVIDCNTSSLPSALSCQVMTPNGINRSGYQGLVTWKLLGNLNVGEIAKVSYQVIIK</sequence>
<dbReference type="AlphaFoldDB" id="A0A2T3JWA7"/>